<protein>
    <recommendedName>
        <fullName evidence="4">CCHC-type domain-containing protein</fullName>
    </recommendedName>
</protein>
<feature type="compositionally biased region" description="Basic residues" evidence="3">
    <location>
        <begin position="219"/>
        <end position="234"/>
    </location>
</feature>
<dbReference type="PANTHER" id="PTHR33054">
    <property type="entry name" value="CCHC-TYPE DOMAIN-CONTAINING PROTEIN"/>
    <property type="match status" value="1"/>
</dbReference>
<evidence type="ECO:0000256" key="1">
    <source>
        <dbReference type="PROSITE-ProRule" id="PRU00047"/>
    </source>
</evidence>
<dbReference type="GO" id="GO:0003676">
    <property type="term" value="F:nucleic acid binding"/>
    <property type="evidence" value="ECO:0007669"/>
    <property type="project" value="InterPro"/>
</dbReference>
<dbReference type="InterPro" id="IPR036875">
    <property type="entry name" value="Znf_CCHC_sf"/>
</dbReference>
<dbReference type="AlphaFoldDB" id="A0A2G5CH67"/>
<name>A0A2G5CH67_AQUCA</name>
<dbReference type="SUPFAM" id="SSF57756">
    <property type="entry name" value="Retrovirus zinc finger-like domains"/>
    <property type="match status" value="1"/>
</dbReference>
<dbReference type="GO" id="GO:0008270">
    <property type="term" value="F:zinc ion binding"/>
    <property type="evidence" value="ECO:0007669"/>
    <property type="project" value="UniProtKB-KW"/>
</dbReference>
<dbReference type="OrthoDB" id="1735266at2759"/>
<evidence type="ECO:0000313" key="5">
    <source>
        <dbReference type="EMBL" id="PIA30621.1"/>
    </source>
</evidence>
<dbReference type="InterPro" id="IPR056648">
    <property type="entry name" value="DUF7746"/>
</dbReference>
<keyword evidence="1" id="KW-0862">Zinc</keyword>
<dbReference type="Pfam" id="PF24925">
    <property type="entry name" value="DUF7746"/>
    <property type="match status" value="1"/>
</dbReference>
<dbReference type="PROSITE" id="PS50158">
    <property type="entry name" value="ZF_CCHC"/>
    <property type="match status" value="1"/>
</dbReference>
<evidence type="ECO:0000259" key="4">
    <source>
        <dbReference type="PROSITE" id="PS50158"/>
    </source>
</evidence>
<evidence type="ECO:0000256" key="3">
    <source>
        <dbReference type="SAM" id="MobiDB-lite"/>
    </source>
</evidence>
<evidence type="ECO:0000256" key="2">
    <source>
        <dbReference type="SAM" id="Coils"/>
    </source>
</evidence>
<accession>A0A2G5CH67</accession>
<proteinExistence type="predicted"/>
<dbReference type="InParanoid" id="A0A2G5CH67"/>
<reference evidence="5 6" key="1">
    <citation type="submission" date="2017-09" db="EMBL/GenBank/DDBJ databases">
        <title>WGS assembly of Aquilegia coerulea Goldsmith.</title>
        <authorList>
            <person name="Hodges S."/>
            <person name="Kramer E."/>
            <person name="Nordborg M."/>
            <person name="Tomkins J."/>
            <person name="Borevitz J."/>
            <person name="Derieg N."/>
            <person name="Yan J."/>
            <person name="Mihaltcheva S."/>
            <person name="Hayes R.D."/>
            <person name="Rokhsar D."/>
        </authorList>
    </citation>
    <scope>NUCLEOTIDE SEQUENCE [LARGE SCALE GENOMIC DNA]</scope>
    <source>
        <strain evidence="6">cv. Goldsmith</strain>
    </source>
</reference>
<dbReference type="PANTHER" id="PTHR33054:SF9">
    <property type="entry name" value="CCHC-TYPE DOMAIN-CONTAINING PROTEIN"/>
    <property type="match status" value="1"/>
</dbReference>
<dbReference type="Proteomes" id="UP000230069">
    <property type="component" value="Unassembled WGS sequence"/>
</dbReference>
<dbReference type="Pfam" id="PF22909">
    <property type="entry name" value="Caulimovir_coat_dom"/>
    <property type="match status" value="1"/>
</dbReference>
<gene>
    <name evidence="5" type="ORF">AQUCO_05400010v1</name>
</gene>
<evidence type="ECO:0000313" key="6">
    <source>
        <dbReference type="Proteomes" id="UP000230069"/>
    </source>
</evidence>
<keyword evidence="1" id="KW-0863">Zinc-finger</keyword>
<feature type="domain" description="CCHC-type" evidence="4">
    <location>
        <begin position="262"/>
        <end position="277"/>
    </location>
</feature>
<organism evidence="5 6">
    <name type="scientific">Aquilegia coerulea</name>
    <name type="common">Rocky mountain columbine</name>
    <dbReference type="NCBI Taxonomy" id="218851"/>
    <lineage>
        <taxon>Eukaryota</taxon>
        <taxon>Viridiplantae</taxon>
        <taxon>Streptophyta</taxon>
        <taxon>Embryophyta</taxon>
        <taxon>Tracheophyta</taxon>
        <taxon>Spermatophyta</taxon>
        <taxon>Magnoliopsida</taxon>
        <taxon>Ranunculales</taxon>
        <taxon>Ranunculaceae</taxon>
        <taxon>Thalictroideae</taxon>
        <taxon>Aquilegia</taxon>
    </lineage>
</organism>
<sequence length="482" mass="55608">MFATVYKNSNNTNRQTANCIIAGFTGQLKGWWDNILTPSQKEEIYSSKKLEPSTSRQPIQSEDAVYTLIQTIIKHFIGNTMTAHERGKDLLMNLKCPTLTHFRWYKDVFMAKITVRHDGNNAFWKEKFISGLPRLFAEKDKNRLKNKHDGIQIPYDFYTYGELISECTSEDLALCNDIRLKNQLKTQNLTGKNELGQFCEQFGYDMPKQRNKYVTSQKRVSKKPFRRKSSSHTYKRPDQVFSKQKSNSYPKRDSKNLKNITCHKCGNKGHYANRCTSKTDICKQINELSIDDNVKKQINQILDNYEPSSSYCSEDSFDQIMEIEELTNSDSSSGNQSGKGCSTYCKTSQDYYKAIIDMNGLNINVLSENQTLILDIIDKISDPIEKRQAIERHLENSSNTNLNSSILKPYSLQEVFDRIESRTIVKETTIFDLKGEMNNLKVEIENLRWRISQLETNNTLPPPTITKDEIGDLLSLNHSINH</sequence>
<keyword evidence="1" id="KW-0479">Metal-binding</keyword>
<keyword evidence="6" id="KW-1185">Reference proteome</keyword>
<keyword evidence="2" id="KW-0175">Coiled coil</keyword>
<feature type="region of interest" description="Disordered" evidence="3">
    <location>
        <begin position="213"/>
        <end position="255"/>
    </location>
</feature>
<feature type="coiled-coil region" evidence="2">
    <location>
        <begin position="430"/>
        <end position="457"/>
    </location>
</feature>
<dbReference type="Pfam" id="PF00098">
    <property type="entry name" value="zf-CCHC"/>
    <property type="match status" value="1"/>
</dbReference>
<dbReference type="STRING" id="218851.A0A2G5CH67"/>
<dbReference type="InterPro" id="IPR001878">
    <property type="entry name" value="Znf_CCHC"/>
</dbReference>
<dbReference type="EMBL" id="KZ305071">
    <property type="protein sequence ID" value="PIA30621.1"/>
    <property type="molecule type" value="Genomic_DNA"/>
</dbReference>